<dbReference type="PANTHER" id="PTHR21708">
    <property type="entry name" value="PROBABLE 2-DEHYDROPANTOATE 2-REDUCTASE"/>
    <property type="match status" value="1"/>
</dbReference>
<evidence type="ECO:0000256" key="4">
    <source>
        <dbReference type="ARBA" id="ARBA00013014"/>
    </source>
</evidence>
<keyword evidence="10" id="KW-0566">Pantothenate biosynthesis</keyword>
<dbReference type="AlphaFoldDB" id="A0A7I9VQL5"/>
<evidence type="ECO:0000256" key="3">
    <source>
        <dbReference type="ARBA" id="ARBA00007870"/>
    </source>
</evidence>
<keyword evidence="6 10" id="KW-0521">NADP</keyword>
<dbReference type="GO" id="GO:0008677">
    <property type="term" value="F:2-dehydropantoate 2-reductase activity"/>
    <property type="evidence" value="ECO:0007669"/>
    <property type="project" value="UniProtKB-EC"/>
</dbReference>
<dbReference type="UniPathway" id="UPA00028">
    <property type="reaction ID" value="UER00004"/>
</dbReference>
<dbReference type="InterPro" id="IPR013752">
    <property type="entry name" value="KPA_reductase"/>
</dbReference>
<evidence type="ECO:0000259" key="11">
    <source>
        <dbReference type="Pfam" id="PF02558"/>
    </source>
</evidence>
<dbReference type="SUPFAM" id="SSF48179">
    <property type="entry name" value="6-phosphogluconate dehydrogenase C-terminal domain-like"/>
    <property type="match status" value="1"/>
</dbReference>
<evidence type="ECO:0000256" key="5">
    <source>
        <dbReference type="ARBA" id="ARBA00019465"/>
    </source>
</evidence>
<dbReference type="NCBIfam" id="NF005091">
    <property type="entry name" value="PRK06522.2-2"/>
    <property type="match status" value="1"/>
</dbReference>
<dbReference type="SUPFAM" id="SSF51735">
    <property type="entry name" value="NAD(P)-binding Rossmann-fold domains"/>
    <property type="match status" value="1"/>
</dbReference>
<organism evidence="13 14">
    <name type="scientific">Anaeromyxobacter diazotrophicus</name>
    <dbReference type="NCBI Taxonomy" id="2590199"/>
    <lineage>
        <taxon>Bacteria</taxon>
        <taxon>Pseudomonadati</taxon>
        <taxon>Myxococcota</taxon>
        <taxon>Myxococcia</taxon>
        <taxon>Myxococcales</taxon>
        <taxon>Cystobacterineae</taxon>
        <taxon>Anaeromyxobacteraceae</taxon>
        <taxon>Anaeromyxobacter</taxon>
    </lineage>
</organism>
<dbReference type="GO" id="GO:0005737">
    <property type="term" value="C:cytoplasm"/>
    <property type="evidence" value="ECO:0007669"/>
    <property type="project" value="TreeGrafter"/>
</dbReference>
<dbReference type="Proteomes" id="UP000503640">
    <property type="component" value="Unassembled WGS sequence"/>
</dbReference>
<comment type="similarity">
    <text evidence="3 10">Belongs to the ketopantoate reductase family.</text>
</comment>
<dbReference type="Gene3D" id="1.10.1040.10">
    <property type="entry name" value="N-(1-d-carboxylethyl)-l-norvaline Dehydrogenase, domain 2"/>
    <property type="match status" value="1"/>
</dbReference>
<dbReference type="Pfam" id="PF08546">
    <property type="entry name" value="ApbA_C"/>
    <property type="match status" value="1"/>
</dbReference>
<evidence type="ECO:0000256" key="10">
    <source>
        <dbReference type="RuleBase" id="RU362068"/>
    </source>
</evidence>
<feature type="domain" description="Ketopantoate reductase N-terminal" evidence="11">
    <location>
        <begin position="3"/>
        <end position="151"/>
    </location>
</feature>
<comment type="catalytic activity">
    <reaction evidence="9 10">
        <text>(R)-pantoate + NADP(+) = 2-dehydropantoate + NADPH + H(+)</text>
        <dbReference type="Rhea" id="RHEA:16233"/>
        <dbReference type="ChEBI" id="CHEBI:11561"/>
        <dbReference type="ChEBI" id="CHEBI:15378"/>
        <dbReference type="ChEBI" id="CHEBI:15980"/>
        <dbReference type="ChEBI" id="CHEBI:57783"/>
        <dbReference type="ChEBI" id="CHEBI:58349"/>
        <dbReference type="EC" id="1.1.1.169"/>
    </reaction>
</comment>
<dbReference type="InterPro" id="IPR013328">
    <property type="entry name" value="6PGD_dom2"/>
</dbReference>
<dbReference type="InterPro" id="IPR013332">
    <property type="entry name" value="KPR_N"/>
</dbReference>
<evidence type="ECO:0000313" key="13">
    <source>
        <dbReference type="EMBL" id="GEJ58548.1"/>
    </source>
</evidence>
<proteinExistence type="inferred from homology"/>
<feature type="domain" description="Ketopantoate reductase C-terminal" evidence="12">
    <location>
        <begin position="178"/>
        <end position="298"/>
    </location>
</feature>
<accession>A0A7I9VQL5</accession>
<keyword evidence="14" id="KW-1185">Reference proteome</keyword>
<dbReference type="Gene3D" id="3.40.50.720">
    <property type="entry name" value="NAD(P)-binding Rossmann-like Domain"/>
    <property type="match status" value="1"/>
</dbReference>
<sequence length="313" mass="32416">MRVAVVGAGGVGGLIGGLLARAGHEVAFVARGATLAALRERGLEVESPRGTFRVAPVEASDDPGALRPAEAVLVAVKGWQVREVAPRLAPLLAPGGLVLPLENGVEAAPTLARALGEERVVGGLCHLFAWTEAPGVVKHAGDLLRVTMGERRGGSSARLERLAAALREAKVDAVISPDIEAAAWEKFLFIDAFGSVGAVTRAPVGVVRTLPESRALLRAAMEETAAVGRARGVRLTADAVEKALALIDAVKPESTASMQRDIQGGRPSELFDQPGAVVRLAAEAGVDAPVHRFLYAALLPQETAARGPARPVP</sequence>
<evidence type="ECO:0000259" key="12">
    <source>
        <dbReference type="Pfam" id="PF08546"/>
    </source>
</evidence>
<dbReference type="InterPro" id="IPR051402">
    <property type="entry name" value="KPR-Related"/>
</dbReference>
<dbReference type="GO" id="GO:0015940">
    <property type="term" value="P:pantothenate biosynthetic process"/>
    <property type="evidence" value="ECO:0007669"/>
    <property type="project" value="UniProtKB-UniPathway"/>
</dbReference>
<comment type="pathway">
    <text evidence="2 10">Cofactor biosynthesis; (R)-pantothenate biosynthesis; (R)-pantoate from 3-methyl-2-oxobutanoate: step 2/2.</text>
</comment>
<dbReference type="NCBIfam" id="TIGR00745">
    <property type="entry name" value="apbA_panE"/>
    <property type="match status" value="1"/>
</dbReference>
<evidence type="ECO:0000256" key="2">
    <source>
        <dbReference type="ARBA" id="ARBA00004994"/>
    </source>
</evidence>
<dbReference type="EC" id="1.1.1.169" evidence="4 10"/>
<evidence type="ECO:0000256" key="6">
    <source>
        <dbReference type="ARBA" id="ARBA00022857"/>
    </source>
</evidence>
<reference evidence="14" key="1">
    <citation type="journal article" date="2020" name="Appl. Environ. Microbiol.">
        <title>Diazotrophic Anaeromyxobacter Isolates from Soils.</title>
        <authorList>
            <person name="Masuda Y."/>
            <person name="Yamanaka H."/>
            <person name="Xu Z.X."/>
            <person name="Shiratori Y."/>
            <person name="Aono T."/>
            <person name="Amachi S."/>
            <person name="Senoo K."/>
            <person name="Itoh H."/>
        </authorList>
    </citation>
    <scope>NUCLEOTIDE SEQUENCE [LARGE SCALE GENOMIC DNA]</scope>
    <source>
        <strain evidence="14">R267</strain>
    </source>
</reference>
<dbReference type="PANTHER" id="PTHR21708:SF26">
    <property type="entry name" value="2-DEHYDROPANTOATE 2-REDUCTASE"/>
    <property type="match status" value="1"/>
</dbReference>
<evidence type="ECO:0000256" key="9">
    <source>
        <dbReference type="ARBA" id="ARBA00048793"/>
    </source>
</evidence>
<dbReference type="EMBL" id="BJTG01000008">
    <property type="protein sequence ID" value="GEJ58548.1"/>
    <property type="molecule type" value="Genomic_DNA"/>
</dbReference>
<comment type="function">
    <text evidence="1 10">Catalyzes the NADPH-dependent reduction of ketopantoate into pantoic acid.</text>
</comment>
<dbReference type="Pfam" id="PF02558">
    <property type="entry name" value="ApbA"/>
    <property type="match status" value="1"/>
</dbReference>
<dbReference type="FunFam" id="1.10.1040.10:FF:000017">
    <property type="entry name" value="2-dehydropantoate 2-reductase"/>
    <property type="match status" value="1"/>
</dbReference>
<dbReference type="InterPro" id="IPR036291">
    <property type="entry name" value="NAD(P)-bd_dom_sf"/>
</dbReference>
<evidence type="ECO:0000313" key="14">
    <source>
        <dbReference type="Proteomes" id="UP000503640"/>
    </source>
</evidence>
<dbReference type="InterPro" id="IPR003710">
    <property type="entry name" value="ApbA"/>
</dbReference>
<dbReference type="RefSeq" id="WP_176067213.1">
    <property type="nucleotide sequence ID" value="NZ_BJTG01000008.1"/>
</dbReference>
<dbReference type="InterPro" id="IPR008927">
    <property type="entry name" value="6-PGluconate_DH-like_C_sf"/>
</dbReference>
<comment type="caution">
    <text evidence="13">The sequence shown here is derived from an EMBL/GenBank/DDBJ whole genome shotgun (WGS) entry which is preliminary data.</text>
</comment>
<protein>
    <recommendedName>
        <fullName evidence="5 10">2-dehydropantoate 2-reductase</fullName>
        <ecNumber evidence="4 10">1.1.1.169</ecNumber>
    </recommendedName>
    <alternativeName>
        <fullName evidence="8 10">Ketopantoate reductase</fullName>
    </alternativeName>
</protein>
<gene>
    <name evidence="13" type="ORF">AMYX_32890</name>
</gene>
<keyword evidence="7 10" id="KW-0560">Oxidoreductase</keyword>
<dbReference type="FunFam" id="3.40.50.720:FF:000307">
    <property type="entry name" value="2-dehydropantoate 2-reductase"/>
    <property type="match status" value="1"/>
</dbReference>
<evidence type="ECO:0000256" key="1">
    <source>
        <dbReference type="ARBA" id="ARBA00002919"/>
    </source>
</evidence>
<name>A0A7I9VQL5_9BACT</name>
<evidence type="ECO:0000256" key="8">
    <source>
        <dbReference type="ARBA" id="ARBA00032024"/>
    </source>
</evidence>
<evidence type="ECO:0000256" key="7">
    <source>
        <dbReference type="ARBA" id="ARBA00023002"/>
    </source>
</evidence>